<evidence type="ECO:0000313" key="2">
    <source>
        <dbReference type="Proteomes" id="UP000030185"/>
    </source>
</evidence>
<dbReference type="InterPro" id="IPR011990">
    <property type="entry name" value="TPR-like_helical_dom_sf"/>
</dbReference>
<dbReference type="SUPFAM" id="SSF48452">
    <property type="entry name" value="TPR-like"/>
    <property type="match status" value="1"/>
</dbReference>
<name>A0A098LL79_9BACT</name>
<dbReference type="EMBL" id="BBLT01000010">
    <property type="protein sequence ID" value="GAL86863.1"/>
    <property type="molecule type" value="Genomic_DNA"/>
</dbReference>
<dbReference type="InterPro" id="IPR011659">
    <property type="entry name" value="WD40"/>
</dbReference>
<dbReference type="Proteomes" id="UP000030185">
    <property type="component" value="Unassembled WGS sequence"/>
</dbReference>
<dbReference type="InterPro" id="IPR011042">
    <property type="entry name" value="6-blade_b-propeller_TolB-like"/>
</dbReference>
<dbReference type="Pfam" id="PF07676">
    <property type="entry name" value="PD40"/>
    <property type="match status" value="2"/>
</dbReference>
<dbReference type="SUPFAM" id="SSF82171">
    <property type="entry name" value="DPP6 N-terminal domain-like"/>
    <property type="match status" value="1"/>
</dbReference>
<evidence type="ECO:0000313" key="1">
    <source>
        <dbReference type="EMBL" id="GAL86863.1"/>
    </source>
</evidence>
<dbReference type="RefSeq" id="WP_197060142.1">
    <property type="nucleotide sequence ID" value="NZ_BBLT01000010.1"/>
</dbReference>
<keyword evidence="2" id="KW-1185">Reference proteome</keyword>
<gene>
    <name evidence="1" type="ORF">MYP_4093</name>
</gene>
<dbReference type="Gene3D" id="1.25.40.10">
    <property type="entry name" value="Tetratricopeptide repeat domain"/>
    <property type="match status" value="1"/>
</dbReference>
<dbReference type="Gene3D" id="2.120.10.30">
    <property type="entry name" value="TolB, C-terminal domain"/>
    <property type="match status" value="1"/>
</dbReference>
<accession>A0A098LL79</accession>
<proteinExistence type="predicted"/>
<organism evidence="1 2">
    <name type="scientific">Sporocytophaga myxococcoides</name>
    <dbReference type="NCBI Taxonomy" id="153721"/>
    <lineage>
        <taxon>Bacteria</taxon>
        <taxon>Pseudomonadati</taxon>
        <taxon>Bacteroidota</taxon>
        <taxon>Cytophagia</taxon>
        <taxon>Cytophagales</taxon>
        <taxon>Cytophagaceae</taxon>
        <taxon>Sporocytophaga</taxon>
    </lineage>
</organism>
<dbReference type="STRING" id="153721.MYP_4093"/>
<dbReference type="AlphaFoldDB" id="A0A098LL79"/>
<dbReference type="eggNOG" id="COG0823">
    <property type="taxonomic scope" value="Bacteria"/>
</dbReference>
<sequence length="680" mass="77903">MKKLIVILILLIKVGETFSQTIFTDVNSLKNRADYYYKQLAYARAADLYAEALKKKKNIKDCDLNRKAAMLFKKMARYEEAKRCFENIHFSGHALSAQDSIDYFNTLRAINDPKADTIFTKVHSRIVLNNLFRDSLYYNIFDLPFNTAGSEYCPVQLYKGMFYVTEEEDTSVVRNYNALNNGGFARIYFAQKSDTGWSNAVKVDFDKKDVLHIGPIAFYDSVKAIVNLCIKGDQEPYRLELYSAEFDESLNKWKYLSPVSLNNSEYSVGHPAISKDGQRLFFVSDKEGGYGGTDIYMSILKSGSWSDPINLGSKINTKGDEKYPFLTEDNILFFSSDGKYGMGGLDIYYVDFQFKDTIVVNMGFPVNSNLDDFGFSYNLKNKSGYFSSNRRNNGGDDDLYMYTENKVFFDLSIFDDFDKKDLIGFSVSLIDAELNIPIRCIPGAFPNEIKANLRPGHTYRLVVYKDDYKNDTLNISTYGNAAYTKRISKSVYLKRKHIYNASLHFKSEFSRENFSGALILINNMTENTLDTLDNITATATIKLDGDCEYIITSRNGDKLRYIYVEKKSFKLSALVPYYNLYLGAATPSILYVRIKECVSTKDVEAANVPKVTVWDWVNRNQFNITPGPEGVFQIVVMDDRLYDLLIDNKEVKLQGNEAVHDNYCIKYLHDSGRQQFRLQK</sequence>
<reference evidence="1 2" key="1">
    <citation type="submission" date="2014-09" db="EMBL/GenBank/DDBJ databases">
        <title>Sporocytophaga myxococcoides PG-01 genome sequencing.</title>
        <authorList>
            <person name="Liu L."/>
            <person name="Gao P.J."/>
            <person name="Chen G.J."/>
            <person name="Wang L.S."/>
        </authorList>
    </citation>
    <scope>NUCLEOTIDE SEQUENCE [LARGE SCALE GENOMIC DNA]</scope>
    <source>
        <strain evidence="1 2">PG-01</strain>
    </source>
</reference>
<protein>
    <submittedName>
        <fullName evidence="1">Uncharacterized protein</fullName>
    </submittedName>
</protein>
<comment type="caution">
    <text evidence="1">The sequence shown here is derived from an EMBL/GenBank/DDBJ whole genome shotgun (WGS) entry which is preliminary data.</text>
</comment>